<reference evidence="2" key="1">
    <citation type="submission" date="2017-04" db="EMBL/GenBank/DDBJ databases">
        <authorList>
            <person name="Varghese N."/>
            <person name="Submissions S."/>
        </authorList>
    </citation>
    <scope>NUCLEOTIDE SEQUENCE [LARGE SCALE GENOMIC DNA]</scope>
    <source>
        <strain evidence="2">Ballard 720</strain>
    </source>
</reference>
<keyword evidence="2" id="KW-1185">Reference proteome</keyword>
<dbReference type="STRING" id="28094.SAMN06295900_101505"/>
<evidence type="ECO:0000313" key="1">
    <source>
        <dbReference type="EMBL" id="SME97965.1"/>
    </source>
</evidence>
<protein>
    <submittedName>
        <fullName evidence="1">Uncharacterized protein</fullName>
    </submittedName>
</protein>
<gene>
    <name evidence="1" type="ORF">SAMN06295900_101505</name>
</gene>
<dbReference type="Proteomes" id="UP000192911">
    <property type="component" value="Unassembled WGS sequence"/>
</dbReference>
<dbReference type="EMBL" id="FXAH01000001">
    <property type="protein sequence ID" value="SME97965.1"/>
    <property type="molecule type" value="Genomic_DNA"/>
</dbReference>
<organism evidence="1 2">
    <name type="scientific">Trinickia caryophylli</name>
    <name type="common">Paraburkholderia caryophylli</name>
    <dbReference type="NCBI Taxonomy" id="28094"/>
    <lineage>
        <taxon>Bacteria</taxon>
        <taxon>Pseudomonadati</taxon>
        <taxon>Pseudomonadota</taxon>
        <taxon>Betaproteobacteria</taxon>
        <taxon>Burkholderiales</taxon>
        <taxon>Burkholderiaceae</taxon>
        <taxon>Trinickia</taxon>
    </lineage>
</organism>
<sequence length="135" mass="14157">MQKACAACAAGIEASAARPLPAASGGPIGGECAGASAHPECNARGNVTALSGNPLFASPSLAARCGSGPNENQETVFAFRITHFLKRLRGRAVHVARDAWHASRALPVLFCFTNQPFPDKNPGGQSFLVQVFRRR</sequence>
<name>A0A1X7CK28_TRICW</name>
<evidence type="ECO:0000313" key="2">
    <source>
        <dbReference type="Proteomes" id="UP000192911"/>
    </source>
</evidence>
<accession>A0A1X7CK28</accession>
<proteinExistence type="predicted"/>
<dbReference type="AlphaFoldDB" id="A0A1X7CK28"/>